<feature type="binding site" evidence="6">
    <location>
        <position position="121"/>
    </location>
    <ligand>
        <name>Fe cation</name>
        <dbReference type="ChEBI" id="CHEBI:24875"/>
        <label>2</label>
    </ligand>
</feature>
<gene>
    <name evidence="8" type="ORF">Cflav_PD0901</name>
</gene>
<feature type="binding site" evidence="6">
    <location>
        <position position="86"/>
    </location>
    <ligand>
        <name>Fe cation</name>
        <dbReference type="ChEBI" id="CHEBI:24875"/>
        <label>1</label>
    </ligand>
</feature>
<dbReference type="PIRSF" id="PIRSF000898">
    <property type="entry name" value="Acid_Ptase_5"/>
    <property type="match status" value="1"/>
</dbReference>
<organism evidence="8 9">
    <name type="scientific">Pedosphaera parvula (strain Ellin514)</name>
    <dbReference type="NCBI Taxonomy" id="320771"/>
    <lineage>
        <taxon>Bacteria</taxon>
        <taxon>Pseudomonadati</taxon>
        <taxon>Verrucomicrobiota</taxon>
        <taxon>Pedosphaerae</taxon>
        <taxon>Pedosphaerales</taxon>
        <taxon>Pedosphaeraceae</taxon>
        <taxon>Pedosphaera</taxon>
    </lineage>
</organism>
<evidence type="ECO:0000259" key="7">
    <source>
        <dbReference type="Pfam" id="PF00149"/>
    </source>
</evidence>
<accession>B9XQU4</accession>
<dbReference type="EC" id="3.1.3.2" evidence="2 5"/>
<dbReference type="CDD" id="cd07378">
    <property type="entry name" value="MPP_ACP5"/>
    <property type="match status" value="1"/>
</dbReference>
<dbReference type="OrthoDB" id="9809781at2"/>
<dbReference type="PANTHER" id="PTHR10161:SF14">
    <property type="entry name" value="TARTRATE-RESISTANT ACID PHOSPHATASE TYPE 5"/>
    <property type="match status" value="1"/>
</dbReference>
<dbReference type="InterPro" id="IPR029052">
    <property type="entry name" value="Metallo-depent_PP-like"/>
</dbReference>
<feature type="binding site" evidence="6">
    <location>
        <position position="250"/>
    </location>
    <ligand>
        <name>Fe cation</name>
        <dbReference type="ChEBI" id="CHEBI:24875"/>
        <label>1</label>
    </ligand>
</feature>
<dbReference type="InterPro" id="IPR004843">
    <property type="entry name" value="Calcineurin-like_PHP"/>
</dbReference>
<comment type="catalytic activity">
    <reaction evidence="1 5">
        <text>a phosphate monoester + H2O = an alcohol + phosphate</text>
        <dbReference type="Rhea" id="RHEA:15017"/>
        <dbReference type="ChEBI" id="CHEBI:15377"/>
        <dbReference type="ChEBI" id="CHEBI:30879"/>
        <dbReference type="ChEBI" id="CHEBI:43474"/>
        <dbReference type="ChEBI" id="CHEBI:67140"/>
        <dbReference type="EC" id="3.1.3.2"/>
    </reaction>
</comment>
<feature type="binding site" evidence="6">
    <location>
        <position position="213"/>
    </location>
    <ligand>
        <name>Fe cation</name>
        <dbReference type="ChEBI" id="CHEBI:24875"/>
        <label>2</label>
    </ligand>
</feature>
<reference evidence="8 9" key="1">
    <citation type="journal article" date="2011" name="J. Bacteriol.">
        <title>Genome sequence of 'Pedosphaera parvula' Ellin514, an aerobic Verrucomicrobial isolate from pasture soil.</title>
        <authorList>
            <person name="Kant R."/>
            <person name="van Passel M.W."/>
            <person name="Sangwan P."/>
            <person name="Palva A."/>
            <person name="Lucas S."/>
            <person name="Copeland A."/>
            <person name="Lapidus A."/>
            <person name="Glavina Del Rio T."/>
            <person name="Dalin E."/>
            <person name="Tice H."/>
            <person name="Bruce D."/>
            <person name="Goodwin L."/>
            <person name="Pitluck S."/>
            <person name="Chertkov O."/>
            <person name="Larimer F.W."/>
            <person name="Land M.L."/>
            <person name="Hauser L."/>
            <person name="Brettin T.S."/>
            <person name="Detter J.C."/>
            <person name="Han S."/>
            <person name="de Vos W.M."/>
            <person name="Janssen P.H."/>
            <person name="Smidt H."/>
        </authorList>
    </citation>
    <scope>NUCLEOTIDE SEQUENCE [LARGE SCALE GENOMIC DNA]</scope>
    <source>
        <strain evidence="8 9">Ellin514</strain>
    </source>
</reference>
<evidence type="ECO:0000256" key="1">
    <source>
        <dbReference type="ARBA" id="ARBA00000032"/>
    </source>
</evidence>
<dbReference type="RefSeq" id="WP_007418179.1">
    <property type="nucleotide sequence ID" value="NZ_ABOX02000057.1"/>
</dbReference>
<feature type="binding site" evidence="6">
    <location>
        <position position="248"/>
    </location>
    <ligand>
        <name>Fe cation</name>
        <dbReference type="ChEBI" id="CHEBI:24875"/>
        <label>2</label>
    </ligand>
</feature>
<dbReference type="STRING" id="320771.Cflav_PD0901"/>
<dbReference type="AlphaFoldDB" id="B9XQU4"/>
<evidence type="ECO:0000313" key="8">
    <source>
        <dbReference type="EMBL" id="EEF57801.1"/>
    </source>
</evidence>
<evidence type="ECO:0000313" key="9">
    <source>
        <dbReference type="Proteomes" id="UP000003688"/>
    </source>
</evidence>
<dbReference type="InterPro" id="IPR024927">
    <property type="entry name" value="Acid_PPase"/>
</dbReference>
<dbReference type="SUPFAM" id="SSF56300">
    <property type="entry name" value="Metallo-dependent phosphatases"/>
    <property type="match status" value="1"/>
</dbReference>
<sequence length="321" mass="36641">MKQTRREFVRKLFVATQVAVASRFLPDNLLAAELDRPLSPDGFNFIVFGDWGRNGERDQSEVAAQMALAAKATKVRFIISAGDNFYDNGVASASDPQWQTSFEHVYRDPALQIPWHVILGNHDYNGNCDAQLEYARSHPRWNMPARYYLQTHHIDKSTTADFFYLDTSPMIESYHRHRRLGPNVTTQDVKKQIAWFKNALIASQAQWKIVIGHHPIYSGGEHGDTAELIKDVLPLLQEHKVQAWFNGHDHDLQHLMAGDLNLFCCGAGSQVRNTRKTERTKFAQSRSGFTTVSLRSDRMRVHMTDNHGQLLYHTDVPVKSV</sequence>
<keyword evidence="6" id="KW-0479">Metal-binding</keyword>
<feature type="binding site" evidence="6">
    <location>
        <position position="83"/>
    </location>
    <ligand>
        <name>Fe cation</name>
        <dbReference type="ChEBI" id="CHEBI:24875"/>
        <label>1</label>
    </ligand>
</feature>
<dbReference type="Gene3D" id="3.60.21.10">
    <property type="match status" value="1"/>
</dbReference>
<dbReference type="Proteomes" id="UP000003688">
    <property type="component" value="Unassembled WGS sequence"/>
</dbReference>
<feature type="binding site" evidence="6">
    <location>
        <position position="83"/>
    </location>
    <ligand>
        <name>Fe cation</name>
        <dbReference type="ChEBI" id="CHEBI:24875"/>
        <label>2</label>
    </ligand>
</feature>
<dbReference type="PANTHER" id="PTHR10161">
    <property type="entry name" value="TARTRATE-RESISTANT ACID PHOSPHATASE TYPE 5"/>
    <property type="match status" value="1"/>
</dbReference>
<dbReference type="GO" id="GO:0003993">
    <property type="term" value="F:acid phosphatase activity"/>
    <property type="evidence" value="ECO:0007669"/>
    <property type="project" value="UniProtKB-UniRule"/>
</dbReference>
<feature type="domain" description="Calcineurin-like phosphoesterase" evidence="7">
    <location>
        <begin position="44"/>
        <end position="251"/>
    </location>
</feature>
<dbReference type="Pfam" id="PF00149">
    <property type="entry name" value="Metallophos"/>
    <property type="match status" value="1"/>
</dbReference>
<dbReference type="EMBL" id="ABOX02000057">
    <property type="protein sequence ID" value="EEF57801.1"/>
    <property type="molecule type" value="Genomic_DNA"/>
</dbReference>
<evidence type="ECO:0000256" key="5">
    <source>
        <dbReference type="PIRNR" id="PIRNR000898"/>
    </source>
</evidence>
<dbReference type="InterPro" id="IPR051558">
    <property type="entry name" value="Metallophosphoesterase_PAP"/>
</dbReference>
<evidence type="ECO:0000256" key="6">
    <source>
        <dbReference type="PIRSR" id="PIRSR000898-1"/>
    </source>
</evidence>
<keyword evidence="9" id="KW-1185">Reference proteome</keyword>
<comment type="caution">
    <text evidence="8">The sequence shown here is derived from an EMBL/GenBank/DDBJ whole genome shotgun (WGS) entry which is preliminary data.</text>
</comment>
<keyword evidence="4 5" id="KW-0378">Hydrolase</keyword>
<name>B9XQU4_PEDPL</name>
<comment type="cofactor">
    <cofactor evidence="6">
        <name>Fe cation</name>
        <dbReference type="ChEBI" id="CHEBI:24875"/>
    </cofactor>
    <text evidence="6">Binds 2 iron ions per subunit.</text>
</comment>
<evidence type="ECO:0000256" key="2">
    <source>
        <dbReference type="ARBA" id="ARBA00012646"/>
    </source>
</evidence>
<evidence type="ECO:0000256" key="4">
    <source>
        <dbReference type="ARBA" id="ARBA00022801"/>
    </source>
</evidence>
<feature type="binding site" evidence="6">
    <location>
        <position position="50"/>
    </location>
    <ligand>
        <name>Fe cation</name>
        <dbReference type="ChEBI" id="CHEBI:24875"/>
        <label>1</label>
    </ligand>
</feature>
<dbReference type="GO" id="GO:0046872">
    <property type="term" value="F:metal ion binding"/>
    <property type="evidence" value="ECO:0007669"/>
    <property type="project" value="UniProtKB-KW"/>
</dbReference>
<proteinExistence type="predicted"/>
<keyword evidence="3" id="KW-0732">Signal</keyword>
<keyword evidence="5 6" id="KW-0408">Iron</keyword>
<protein>
    <recommendedName>
        <fullName evidence="2 5">acid phosphatase</fullName>
        <ecNumber evidence="2 5">3.1.3.2</ecNumber>
    </recommendedName>
</protein>
<evidence type="ECO:0000256" key="3">
    <source>
        <dbReference type="ARBA" id="ARBA00022729"/>
    </source>
</evidence>